<evidence type="ECO:0000313" key="1">
    <source>
        <dbReference type="EMBL" id="EAN31766.1"/>
    </source>
</evidence>
<organism evidence="1 2">
    <name type="scientific">Theileria parva</name>
    <name type="common">East coast fever infection agent</name>
    <dbReference type="NCBI Taxonomy" id="5875"/>
    <lineage>
        <taxon>Eukaryota</taxon>
        <taxon>Sar</taxon>
        <taxon>Alveolata</taxon>
        <taxon>Apicomplexa</taxon>
        <taxon>Aconoidasida</taxon>
        <taxon>Piroplasmida</taxon>
        <taxon>Theileriidae</taxon>
        <taxon>Theileria</taxon>
    </lineage>
</organism>
<dbReference type="eggNOG" id="ENOG502TN36">
    <property type="taxonomic scope" value="Eukaryota"/>
</dbReference>
<dbReference type="Proteomes" id="UP000001949">
    <property type="component" value="Unassembled WGS sequence"/>
</dbReference>
<evidence type="ECO:0000313" key="2">
    <source>
        <dbReference type="Proteomes" id="UP000001949"/>
    </source>
</evidence>
<dbReference type="OMA" id="NPVINWC"/>
<dbReference type="GeneID" id="3500701"/>
<proteinExistence type="predicted"/>
<dbReference type="InParanoid" id="Q4N2D7"/>
<dbReference type="AlphaFoldDB" id="Q4N2D7"/>
<gene>
    <name evidence="1" type="ordered locus">TP04_0414</name>
</gene>
<dbReference type="VEuPathDB" id="PiroplasmaDB:TpMuguga_04g00414"/>
<protein>
    <submittedName>
        <fullName evidence="1">Uncharacterized protein</fullName>
    </submittedName>
</protein>
<accession>Q4N2D7</accession>
<comment type="caution">
    <text evidence="1">The sequence shown here is derived from an EMBL/GenBank/DDBJ whole genome shotgun (WGS) entry which is preliminary data.</text>
</comment>
<dbReference type="RefSeq" id="XP_764049.1">
    <property type="nucleotide sequence ID" value="XM_758956.1"/>
</dbReference>
<dbReference type="EMBL" id="AAGK01000004">
    <property type="protein sequence ID" value="EAN31766.1"/>
    <property type="molecule type" value="Genomic_DNA"/>
</dbReference>
<reference evidence="1 2" key="1">
    <citation type="journal article" date="2005" name="Science">
        <title>Genome sequence of Theileria parva, a bovine pathogen that transforms lymphocytes.</title>
        <authorList>
            <person name="Gardner M.J."/>
            <person name="Bishop R."/>
            <person name="Shah T."/>
            <person name="de Villiers E.P."/>
            <person name="Carlton J.M."/>
            <person name="Hall N."/>
            <person name="Ren Q."/>
            <person name="Paulsen I.T."/>
            <person name="Pain A."/>
            <person name="Berriman M."/>
            <person name="Wilson R.J.M."/>
            <person name="Sato S."/>
            <person name="Ralph S.A."/>
            <person name="Mann D.J."/>
            <person name="Xiong Z."/>
            <person name="Shallom S.J."/>
            <person name="Weidman J."/>
            <person name="Jiang L."/>
            <person name="Lynn J."/>
            <person name="Weaver B."/>
            <person name="Shoaibi A."/>
            <person name="Domingo A.R."/>
            <person name="Wasawo D."/>
            <person name="Crabtree J."/>
            <person name="Wortman J.R."/>
            <person name="Haas B."/>
            <person name="Angiuoli S.V."/>
            <person name="Creasy T.H."/>
            <person name="Lu C."/>
            <person name="Suh B."/>
            <person name="Silva J.C."/>
            <person name="Utterback T.R."/>
            <person name="Feldblyum T.V."/>
            <person name="Pertea M."/>
            <person name="Allen J."/>
            <person name="Nierman W.C."/>
            <person name="Taracha E.L.N."/>
            <person name="Salzberg S.L."/>
            <person name="White O.R."/>
            <person name="Fitzhugh H.A."/>
            <person name="Morzaria S."/>
            <person name="Venter J.C."/>
            <person name="Fraser C.M."/>
            <person name="Nene V."/>
        </authorList>
    </citation>
    <scope>NUCLEOTIDE SEQUENCE [LARGE SCALE GENOMIC DNA]</scope>
    <source>
        <strain evidence="1 2">Muguga</strain>
    </source>
</reference>
<keyword evidence="2" id="KW-1185">Reference proteome</keyword>
<sequence>MMELCDLSDKRERILKVLKNSKESNHLFPPITLTSHKLHQTNFNNINFNNVENVENVFEDVRVDNLARVISRLKLALSVLRPVVSEMSLLLSNYANLTEKLNNTRELTRKIESSDDFTRLSRIETALNDNYLRLKSVETLKLHLSPGSKVDISRPVTLDTASLEEILHLITASEQLKLSKHFCNKLLSHHTDTTGNTLCEALRGVNHSLEKVTELCYEILCKEMERITLLSDRLNSDSGVIHEPLINLPHTQDTLNITSLFEVSLNYSNCVNYPNSLNYANCVDYGNSVNYGNSVDSVDSGTVTEKLGIRLLRILVLDPRKLREFLLCSLGFLSNLAQKRYSALLKYIISNPRNRDNNAVYDVFMNLQLVISLVKSSVIALYNNCDLDLYNTHQQCQAPTAENYIHKVTETLVPLLEHKLHSLITHTHDIGDTLDGRDTLDCRDSVDVVVRGVNEIIELYTAIQISHFYYNKISNILTPPYLQISNSLSSSVNSFEVTQNPTEYPRDTTVYPLESVNPVPTVNPLEGESPVPRESPVLKSIDRMCNEWNELIMLKLQKSITVPLSTEDYTGSEEEILRLIANFLSEIVSIQLEYSVSNDLITILEMTINPVINWCQRVSNSRTTPGNSGDIFLLNAYSQLLGSIQSPLVEKSFKQLLEELRENAIDSIVSHAIPQVITALGGKLSHPSEHSLDNVELDEKFLYNVKAVIFADGVVELVPQLGDEFSKLETTNLKLVLKRIYTHLAKIYQSHLNDDTAHKLVTLANTYS</sequence>
<name>Q4N2D7_THEPA</name>
<dbReference type="KEGG" id="tpv:TP04_0414"/>